<dbReference type="InterPro" id="IPR057572">
    <property type="entry name" value="NonGDSL"/>
</dbReference>
<feature type="signal peptide" evidence="1">
    <location>
        <begin position="1"/>
        <end position="37"/>
    </location>
</feature>
<comment type="caution">
    <text evidence="2">The sequence shown here is derived from an EMBL/GenBank/DDBJ whole genome shotgun (WGS) entry which is preliminary data.</text>
</comment>
<dbReference type="InterPro" id="IPR036514">
    <property type="entry name" value="SGNH_hydro_sf"/>
</dbReference>
<dbReference type="SUPFAM" id="SSF52266">
    <property type="entry name" value="SGNH hydrolase"/>
    <property type="match status" value="1"/>
</dbReference>
<organism evidence="2 3">
    <name type="scientific">Microvirga flocculans</name>
    <dbReference type="NCBI Taxonomy" id="217168"/>
    <lineage>
        <taxon>Bacteria</taxon>
        <taxon>Pseudomonadati</taxon>
        <taxon>Pseudomonadota</taxon>
        <taxon>Alphaproteobacteria</taxon>
        <taxon>Hyphomicrobiales</taxon>
        <taxon>Methylobacteriaceae</taxon>
        <taxon>Microvirga</taxon>
    </lineage>
</organism>
<dbReference type="GO" id="GO:0004622">
    <property type="term" value="F:phosphatidylcholine lysophospholipase activity"/>
    <property type="evidence" value="ECO:0007669"/>
    <property type="project" value="TreeGrafter"/>
</dbReference>
<keyword evidence="3" id="KW-1185">Reference proteome</keyword>
<reference evidence="2 3" key="1">
    <citation type="submission" date="2020-08" db="EMBL/GenBank/DDBJ databases">
        <title>Genomic Encyclopedia of Type Strains, Phase IV (KMG-IV): sequencing the most valuable type-strain genomes for metagenomic binning, comparative biology and taxonomic classification.</title>
        <authorList>
            <person name="Goeker M."/>
        </authorList>
    </citation>
    <scope>NUCLEOTIDE SEQUENCE [LARGE SCALE GENOMIC DNA]</scope>
    <source>
        <strain evidence="2 3">DSM 15743</strain>
    </source>
</reference>
<evidence type="ECO:0000256" key="1">
    <source>
        <dbReference type="SAM" id="SignalP"/>
    </source>
</evidence>
<sequence length="277" mass="29459">MLRPLRSASFVRKTGSAFAQDALAALLLVGMSGPTLAEEAPCHASQPVFSAPAKLERVASKLRRHEPVRILAIGSSSTQGIGASSPAFSYPSQLQADLARIWKTTVIVENAGKGGETIPETVGRLEAALETGKPDLVIWQVGTNDAVKGGDEARFSALLRQGIDAAQAHGVEVLLVDQQYYPAIKDPARYERFVNMVGTMAAAEKVPVFLRYKLMKTWSERSADVLVSMLSSDGFHMGDRGYDCMAELMAAGLHSMTATAEAAPSPAVTAAAHAHKP</sequence>
<dbReference type="PANTHER" id="PTHR30383:SF5">
    <property type="entry name" value="SGNH HYDROLASE-TYPE ESTERASE DOMAIN-CONTAINING PROTEIN"/>
    <property type="match status" value="1"/>
</dbReference>
<dbReference type="RefSeq" id="WP_161634677.1">
    <property type="nucleotide sequence ID" value="NZ_JACIDC010000016.1"/>
</dbReference>
<dbReference type="Pfam" id="PF25182">
    <property type="entry name" value="NonGDSL"/>
    <property type="match status" value="1"/>
</dbReference>
<dbReference type="PANTHER" id="PTHR30383">
    <property type="entry name" value="THIOESTERASE 1/PROTEASE 1/LYSOPHOSPHOLIPASE L1"/>
    <property type="match status" value="1"/>
</dbReference>
<dbReference type="InterPro" id="IPR051532">
    <property type="entry name" value="Ester_Hydrolysis_Enzymes"/>
</dbReference>
<dbReference type="Gene3D" id="3.40.50.1110">
    <property type="entry name" value="SGNH hydrolase"/>
    <property type="match status" value="1"/>
</dbReference>
<dbReference type="CDD" id="cd00229">
    <property type="entry name" value="SGNH_hydrolase"/>
    <property type="match status" value="1"/>
</dbReference>
<dbReference type="AlphaFoldDB" id="A0A7W6II56"/>
<protein>
    <submittedName>
        <fullName evidence="2">Lysophospholipase L1-like esterase</fullName>
    </submittedName>
</protein>
<dbReference type="Proteomes" id="UP000519439">
    <property type="component" value="Unassembled WGS sequence"/>
</dbReference>
<dbReference type="EMBL" id="JACIDC010000016">
    <property type="protein sequence ID" value="MBB4041903.1"/>
    <property type="molecule type" value="Genomic_DNA"/>
</dbReference>
<feature type="chain" id="PRO_5031523900" evidence="1">
    <location>
        <begin position="38"/>
        <end position="277"/>
    </location>
</feature>
<gene>
    <name evidence="2" type="ORF">GGR34_003586</name>
</gene>
<evidence type="ECO:0000313" key="2">
    <source>
        <dbReference type="EMBL" id="MBB4041903.1"/>
    </source>
</evidence>
<keyword evidence="1" id="KW-0732">Signal</keyword>
<accession>A0A7W6II56</accession>
<proteinExistence type="predicted"/>
<name>A0A7W6II56_9HYPH</name>
<evidence type="ECO:0000313" key="3">
    <source>
        <dbReference type="Proteomes" id="UP000519439"/>
    </source>
</evidence>